<feature type="transmembrane region" description="Helical" evidence="6">
    <location>
        <begin position="71"/>
        <end position="89"/>
    </location>
</feature>
<sequence length="448" mass="49270">MGLSIQHSTLTSQHSQVAGKRLFTSLAVSLMGALALVVDSGYTIGPALLLLASVTLLWRRPVLNLQAEDKWLMAVIAGYSLLFLAQLMWEGAGSRTYDRPSRFLFAVPVLLFVFAYPPKLSWLWSGLAVGSVLTGSWAIWQKLVLGVDRATGYTYVIQFGNISMLFGLFCLAGLGWAAVQPNSKRWVVLLLLGAVFGVLGSLLSGTRGGWIGLPFVFLVLYRAYGNLLAVKLRLGIMAGLLALVALVYVVPQTGVQSRVHRAFTDIDLYISGQSQTTSLGARFEMWQGALILIAEKPLTGWGWEGYQIGMQALVDKGEVIQFAADHHAHNEYLDNFARRGILGLLSLLALYLVPLRLFARRLTESNLELRALATAGAILPVAFMDFGLSQVFFGHNSGVMVYAFWLAVLWGTLRAYEKRSVGAELQPKDKSKDTKNHLPRNPRNPQKN</sequence>
<evidence type="ECO:0000313" key="9">
    <source>
        <dbReference type="Proteomes" id="UP001597048"/>
    </source>
</evidence>
<feature type="transmembrane region" description="Helical" evidence="6">
    <location>
        <begin position="186"/>
        <end position="203"/>
    </location>
</feature>
<dbReference type="PANTHER" id="PTHR37422">
    <property type="entry name" value="TEICHURONIC ACID BIOSYNTHESIS PROTEIN TUAE"/>
    <property type="match status" value="1"/>
</dbReference>
<dbReference type="RefSeq" id="WP_379557235.1">
    <property type="nucleotide sequence ID" value="NZ_JBHTJS010000010.1"/>
</dbReference>
<evidence type="ECO:0000259" key="7">
    <source>
        <dbReference type="Pfam" id="PF04932"/>
    </source>
</evidence>
<evidence type="ECO:0000256" key="1">
    <source>
        <dbReference type="ARBA" id="ARBA00004141"/>
    </source>
</evidence>
<dbReference type="PANTHER" id="PTHR37422:SF17">
    <property type="entry name" value="O-ANTIGEN LIGASE"/>
    <property type="match status" value="1"/>
</dbReference>
<keyword evidence="8" id="KW-0436">Ligase</keyword>
<dbReference type="Pfam" id="PF04932">
    <property type="entry name" value="Wzy_C"/>
    <property type="match status" value="1"/>
</dbReference>
<keyword evidence="3 6" id="KW-1133">Transmembrane helix</keyword>
<dbReference type="GO" id="GO:0016874">
    <property type="term" value="F:ligase activity"/>
    <property type="evidence" value="ECO:0007669"/>
    <property type="project" value="UniProtKB-KW"/>
</dbReference>
<accession>A0ABW3KFA9</accession>
<feature type="transmembrane region" description="Helical" evidence="6">
    <location>
        <begin position="399"/>
        <end position="416"/>
    </location>
</feature>
<keyword evidence="9" id="KW-1185">Reference proteome</keyword>
<name>A0ABW3KFA9_9GAMM</name>
<feature type="transmembrane region" description="Helical" evidence="6">
    <location>
        <begin position="44"/>
        <end position="59"/>
    </location>
</feature>
<feature type="domain" description="O-antigen ligase-related" evidence="7">
    <location>
        <begin position="193"/>
        <end position="347"/>
    </location>
</feature>
<organism evidence="8 9">
    <name type="scientific">Oceanisphaera ostreae</name>
    <dbReference type="NCBI Taxonomy" id="914151"/>
    <lineage>
        <taxon>Bacteria</taxon>
        <taxon>Pseudomonadati</taxon>
        <taxon>Pseudomonadota</taxon>
        <taxon>Gammaproteobacteria</taxon>
        <taxon>Aeromonadales</taxon>
        <taxon>Aeromonadaceae</taxon>
        <taxon>Oceanisphaera</taxon>
    </lineage>
</organism>
<evidence type="ECO:0000313" key="8">
    <source>
        <dbReference type="EMBL" id="MFD1007309.1"/>
    </source>
</evidence>
<feature type="transmembrane region" description="Helical" evidence="6">
    <location>
        <begin position="101"/>
        <end position="117"/>
    </location>
</feature>
<evidence type="ECO:0000256" key="2">
    <source>
        <dbReference type="ARBA" id="ARBA00022692"/>
    </source>
</evidence>
<feature type="transmembrane region" description="Helical" evidence="6">
    <location>
        <begin position="340"/>
        <end position="359"/>
    </location>
</feature>
<dbReference type="InterPro" id="IPR051533">
    <property type="entry name" value="WaaL-like"/>
</dbReference>
<keyword evidence="2 6" id="KW-0812">Transmembrane</keyword>
<comment type="subcellular location">
    <subcellularLocation>
        <location evidence="1">Membrane</location>
        <topology evidence="1">Multi-pass membrane protein</topology>
    </subcellularLocation>
</comment>
<protein>
    <submittedName>
        <fullName evidence="8">O-antigen ligase family protein</fullName>
    </submittedName>
</protein>
<dbReference type="InterPro" id="IPR007016">
    <property type="entry name" value="O-antigen_ligase-rel_domated"/>
</dbReference>
<evidence type="ECO:0000256" key="6">
    <source>
        <dbReference type="SAM" id="Phobius"/>
    </source>
</evidence>
<comment type="caution">
    <text evidence="8">The sequence shown here is derived from an EMBL/GenBank/DDBJ whole genome shotgun (WGS) entry which is preliminary data.</text>
</comment>
<evidence type="ECO:0000256" key="5">
    <source>
        <dbReference type="SAM" id="MobiDB-lite"/>
    </source>
</evidence>
<feature type="region of interest" description="Disordered" evidence="5">
    <location>
        <begin position="423"/>
        <end position="448"/>
    </location>
</feature>
<feature type="transmembrane region" description="Helical" evidence="6">
    <location>
        <begin position="232"/>
        <end position="250"/>
    </location>
</feature>
<evidence type="ECO:0000256" key="4">
    <source>
        <dbReference type="ARBA" id="ARBA00023136"/>
    </source>
</evidence>
<gene>
    <name evidence="8" type="ORF">ACFQ1C_03950</name>
</gene>
<evidence type="ECO:0000256" key="3">
    <source>
        <dbReference type="ARBA" id="ARBA00022989"/>
    </source>
</evidence>
<reference evidence="9" key="1">
    <citation type="journal article" date="2019" name="Int. J. Syst. Evol. Microbiol.">
        <title>The Global Catalogue of Microorganisms (GCM) 10K type strain sequencing project: providing services to taxonomists for standard genome sequencing and annotation.</title>
        <authorList>
            <consortium name="The Broad Institute Genomics Platform"/>
            <consortium name="The Broad Institute Genome Sequencing Center for Infectious Disease"/>
            <person name="Wu L."/>
            <person name="Ma J."/>
        </authorList>
    </citation>
    <scope>NUCLEOTIDE SEQUENCE [LARGE SCALE GENOMIC DNA]</scope>
    <source>
        <strain evidence="9">CCUG 60525</strain>
    </source>
</reference>
<keyword evidence="4 6" id="KW-0472">Membrane</keyword>
<proteinExistence type="predicted"/>
<feature type="transmembrane region" description="Helical" evidence="6">
    <location>
        <begin position="122"/>
        <end position="140"/>
    </location>
</feature>
<dbReference type="Proteomes" id="UP001597048">
    <property type="component" value="Unassembled WGS sequence"/>
</dbReference>
<feature type="compositionally biased region" description="Basic and acidic residues" evidence="5">
    <location>
        <begin position="423"/>
        <end position="436"/>
    </location>
</feature>
<feature type="transmembrane region" description="Helical" evidence="6">
    <location>
        <begin position="152"/>
        <end position="179"/>
    </location>
</feature>
<dbReference type="EMBL" id="JBHTJS010000010">
    <property type="protein sequence ID" value="MFD1007309.1"/>
    <property type="molecule type" value="Genomic_DNA"/>
</dbReference>